<evidence type="ECO:0000313" key="3">
    <source>
        <dbReference type="Proteomes" id="UP000024635"/>
    </source>
</evidence>
<dbReference type="Proteomes" id="UP000024635">
    <property type="component" value="Unassembled WGS sequence"/>
</dbReference>
<proteinExistence type="predicted"/>
<gene>
    <name evidence="2" type="primary">Acey_s0024.g982</name>
    <name evidence="2" type="ORF">Y032_0024g982</name>
</gene>
<keyword evidence="1" id="KW-0732">Signal</keyword>
<accession>A0A016UXA9</accession>
<comment type="caution">
    <text evidence="2">The sequence shown here is derived from an EMBL/GenBank/DDBJ whole genome shotgun (WGS) entry which is preliminary data.</text>
</comment>
<sequence>MEHLWITLIPYNLLLLLLRGNLRTSMSIEIARARLPISISQPVIADGAAPKIGWQGPTVWENFMVRGKAGSGKFRGCPIITKRTLESPGRLSGIGNYGSGGF</sequence>
<dbReference type="EMBL" id="JARK01001360">
    <property type="protein sequence ID" value="EYC19641.1"/>
    <property type="molecule type" value="Genomic_DNA"/>
</dbReference>
<evidence type="ECO:0000256" key="1">
    <source>
        <dbReference type="SAM" id="SignalP"/>
    </source>
</evidence>
<dbReference type="AlphaFoldDB" id="A0A016UXA9"/>
<evidence type="ECO:0000313" key="2">
    <source>
        <dbReference type="EMBL" id="EYC19641.1"/>
    </source>
</evidence>
<name>A0A016UXA9_9BILA</name>
<reference evidence="3" key="1">
    <citation type="journal article" date="2015" name="Nat. Genet.">
        <title>The genome and transcriptome of the zoonotic hookworm Ancylostoma ceylanicum identify infection-specific gene families.</title>
        <authorList>
            <person name="Schwarz E.M."/>
            <person name="Hu Y."/>
            <person name="Antoshechkin I."/>
            <person name="Miller M.M."/>
            <person name="Sternberg P.W."/>
            <person name="Aroian R.V."/>
        </authorList>
    </citation>
    <scope>NUCLEOTIDE SEQUENCE</scope>
    <source>
        <strain evidence="3">HY135</strain>
    </source>
</reference>
<keyword evidence="3" id="KW-1185">Reference proteome</keyword>
<organism evidence="2 3">
    <name type="scientific">Ancylostoma ceylanicum</name>
    <dbReference type="NCBI Taxonomy" id="53326"/>
    <lineage>
        <taxon>Eukaryota</taxon>
        <taxon>Metazoa</taxon>
        <taxon>Ecdysozoa</taxon>
        <taxon>Nematoda</taxon>
        <taxon>Chromadorea</taxon>
        <taxon>Rhabditida</taxon>
        <taxon>Rhabditina</taxon>
        <taxon>Rhabditomorpha</taxon>
        <taxon>Strongyloidea</taxon>
        <taxon>Ancylostomatidae</taxon>
        <taxon>Ancylostomatinae</taxon>
        <taxon>Ancylostoma</taxon>
    </lineage>
</organism>
<feature type="signal peptide" evidence="1">
    <location>
        <begin position="1"/>
        <end position="27"/>
    </location>
</feature>
<protein>
    <submittedName>
        <fullName evidence="2">Uncharacterized protein</fullName>
    </submittedName>
</protein>
<feature type="chain" id="PRO_5001489913" evidence="1">
    <location>
        <begin position="28"/>
        <end position="102"/>
    </location>
</feature>